<keyword evidence="8" id="KW-1185">Reference proteome</keyword>
<dbReference type="PANTHER" id="PTHR43649:SF33">
    <property type="entry name" value="POLYGALACTURONAN_RHAMNOGALACTURONAN-BINDING PROTEIN YTCQ"/>
    <property type="match status" value="1"/>
</dbReference>
<evidence type="ECO:0000313" key="8">
    <source>
        <dbReference type="Proteomes" id="UP001154420"/>
    </source>
</evidence>
<evidence type="ECO:0000256" key="5">
    <source>
        <dbReference type="ARBA" id="ARBA00023288"/>
    </source>
</evidence>
<evidence type="ECO:0000256" key="6">
    <source>
        <dbReference type="SAM" id="MobiDB-lite"/>
    </source>
</evidence>
<protein>
    <submittedName>
        <fullName evidence="7">Extracellular solute-binding protein</fullName>
    </submittedName>
</protein>
<evidence type="ECO:0000256" key="2">
    <source>
        <dbReference type="ARBA" id="ARBA00022729"/>
    </source>
</evidence>
<feature type="region of interest" description="Disordered" evidence="6">
    <location>
        <begin position="37"/>
        <end position="85"/>
    </location>
</feature>
<name>A0A9X5GSN8_9FIRM</name>
<dbReference type="Pfam" id="PF01547">
    <property type="entry name" value="SBP_bac_1"/>
    <property type="match status" value="1"/>
</dbReference>
<dbReference type="InterPro" id="IPR006059">
    <property type="entry name" value="SBP"/>
</dbReference>
<dbReference type="EMBL" id="QZDT01000017">
    <property type="protein sequence ID" value="NBJ93251.1"/>
    <property type="molecule type" value="Genomic_DNA"/>
</dbReference>
<dbReference type="Proteomes" id="UP001154420">
    <property type="component" value="Unassembled WGS sequence"/>
</dbReference>
<dbReference type="PANTHER" id="PTHR43649">
    <property type="entry name" value="ARABINOSE-BINDING PROTEIN-RELATED"/>
    <property type="match status" value="1"/>
</dbReference>
<keyword evidence="3" id="KW-0472">Membrane</keyword>
<evidence type="ECO:0000256" key="1">
    <source>
        <dbReference type="ARBA" id="ARBA00022475"/>
    </source>
</evidence>
<accession>A0A9X5GSN8</accession>
<feature type="compositionally biased region" description="Polar residues" evidence="6">
    <location>
        <begin position="58"/>
        <end position="76"/>
    </location>
</feature>
<keyword evidence="5" id="KW-0449">Lipoprotein</keyword>
<dbReference type="Gene3D" id="3.40.190.10">
    <property type="entry name" value="Periplasmic binding protein-like II"/>
    <property type="match status" value="1"/>
</dbReference>
<keyword evidence="4" id="KW-0564">Palmitate</keyword>
<proteinExistence type="predicted"/>
<organism evidence="7 8">
    <name type="scientific">Parablautia muri</name>
    <dbReference type="NCBI Taxonomy" id="2320879"/>
    <lineage>
        <taxon>Bacteria</taxon>
        <taxon>Bacillati</taxon>
        <taxon>Bacillota</taxon>
        <taxon>Clostridia</taxon>
        <taxon>Lachnospirales</taxon>
        <taxon>Lachnospiraceae</taxon>
        <taxon>Parablautia</taxon>
    </lineage>
</organism>
<reference evidence="7" key="1">
    <citation type="submission" date="2018-09" db="EMBL/GenBank/DDBJ databases">
        <title>Murine metabolic-syndrome-specific gut microbial biobank.</title>
        <authorList>
            <person name="Liu C."/>
        </authorList>
    </citation>
    <scope>NUCLEOTIDE SEQUENCE</scope>
    <source>
        <strain evidence="7">D42-62</strain>
    </source>
</reference>
<dbReference type="InterPro" id="IPR050490">
    <property type="entry name" value="Bact_solute-bd_prot1"/>
</dbReference>
<comment type="caution">
    <text evidence="7">The sequence shown here is derived from an EMBL/GenBank/DDBJ whole genome shotgun (WGS) entry which is preliminary data.</text>
</comment>
<dbReference type="SUPFAM" id="SSF53850">
    <property type="entry name" value="Periplasmic binding protein-like II"/>
    <property type="match status" value="1"/>
</dbReference>
<sequence>MLKKESQKGGGKRMKHKKLVAWGMAVALAASLLSGCGKSDGSGSAANTNAGQSADADTGSQDSTGTEADAGTNSAEDTAGEGEKPYDGVELTFWMQSYGSDPSIQRAALDKVTADFKEKTGITVNYAINDWSSANQKLTLACTGGEAPDVGDIFFTKSFALMSSEDAGLMVINDVIEDMGGESTWLAAGKDEACVDGDWYGVPWRFDTRVLLYNTEDFENAGITKAPETWDELIEVAQKLTETDANGNITHAGLAWNSDMGRYDQAWFSMLAQCGGTMMNEDFTEFTFNSEAGKKSLQFLTDCINKYNICNNSLDASYSALTEFMGGNVSMIFGATGENKNDVINAAPQMDGKVASAPLPTATGTEKNAIAFSAPIGIFKTTQNPEAAKEWVKYFCSEEVQLYMSQQLNILNSNVKVMQDSYFTEDEWLKAFSETAMNSQSGDMPLTTWSQLDAWPDGPIPNMCAKVVDGQDIDTAIAECLEKMEAIGY</sequence>
<evidence type="ECO:0000313" key="7">
    <source>
        <dbReference type="EMBL" id="NBJ93251.1"/>
    </source>
</evidence>
<keyword evidence="1" id="KW-1003">Cell membrane</keyword>
<dbReference type="AlphaFoldDB" id="A0A9X5GSN8"/>
<keyword evidence="2" id="KW-0732">Signal</keyword>
<evidence type="ECO:0000256" key="3">
    <source>
        <dbReference type="ARBA" id="ARBA00023136"/>
    </source>
</evidence>
<feature type="compositionally biased region" description="Polar residues" evidence="6">
    <location>
        <begin position="41"/>
        <end position="52"/>
    </location>
</feature>
<gene>
    <name evidence="7" type="ORF">D5281_11765</name>
</gene>
<evidence type="ECO:0000256" key="4">
    <source>
        <dbReference type="ARBA" id="ARBA00023139"/>
    </source>
</evidence>